<dbReference type="STRING" id="215250.A0A316YSQ2"/>
<evidence type="ECO:0000256" key="1">
    <source>
        <dbReference type="SAM" id="MobiDB-lite"/>
    </source>
</evidence>
<dbReference type="OrthoDB" id="2152248at2759"/>
<keyword evidence="2" id="KW-0378">Hydrolase</keyword>
<feature type="compositionally biased region" description="Basic residues" evidence="1">
    <location>
        <begin position="1"/>
        <end position="10"/>
    </location>
</feature>
<dbReference type="RefSeq" id="XP_025379254.1">
    <property type="nucleotide sequence ID" value="XM_025521243.1"/>
</dbReference>
<dbReference type="GeneID" id="37043159"/>
<dbReference type="PANTHER" id="PTHR47381:SF3">
    <property type="entry name" value="ALPHA_BETA-HYDROLASES SUPERFAMILY PROTEIN"/>
    <property type="match status" value="1"/>
</dbReference>
<dbReference type="GO" id="GO:0016787">
    <property type="term" value="F:hydrolase activity"/>
    <property type="evidence" value="ECO:0007669"/>
    <property type="project" value="UniProtKB-KW"/>
</dbReference>
<reference evidence="2 3" key="1">
    <citation type="journal article" date="2018" name="Mol. Biol. Evol.">
        <title>Broad Genomic Sampling Reveals a Smut Pathogenic Ancestry of the Fungal Clade Ustilaginomycotina.</title>
        <authorList>
            <person name="Kijpornyongpan T."/>
            <person name="Mondo S.J."/>
            <person name="Barry K."/>
            <person name="Sandor L."/>
            <person name="Lee J."/>
            <person name="Lipzen A."/>
            <person name="Pangilinan J."/>
            <person name="LaButti K."/>
            <person name="Hainaut M."/>
            <person name="Henrissat B."/>
            <person name="Grigoriev I.V."/>
            <person name="Spatafora J.W."/>
            <person name="Aime M.C."/>
        </authorList>
    </citation>
    <scope>NUCLEOTIDE SEQUENCE [LARGE SCALE GENOMIC DNA]</scope>
    <source>
        <strain evidence="2 3">MCA 4198</strain>
    </source>
</reference>
<protein>
    <submittedName>
        <fullName evidence="2">Alpha/beta-hydrolase</fullName>
    </submittedName>
</protein>
<feature type="region of interest" description="Disordered" evidence="1">
    <location>
        <begin position="1"/>
        <end position="54"/>
    </location>
</feature>
<dbReference type="SUPFAM" id="SSF53474">
    <property type="entry name" value="alpha/beta-Hydrolases"/>
    <property type="match status" value="1"/>
</dbReference>
<dbReference type="EMBL" id="KZ819635">
    <property type="protein sequence ID" value="PWN92056.1"/>
    <property type="molecule type" value="Genomic_DNA"/>
</dbReference>
<dbReference type="PANTHER" id="PTHR47381">
    <property type="entry name" value="ALPHA/BETA-HYDROLASES SUPERFAMILY PROTEIN"/>
    <property type="match status" value="1"/>
</dbReference>
<evidence type="ECO:0000313" key="3">
    <source>
        <dbReference type="Proteomes" id="UP000245768"/>
    </source>
</evidence>
<accession>A0A316YSQ2</accession>
<dbReference type="Proteomes" id="UP000245768">
    <property type="component" value="Unassembled WGS sequence"/>
</dbReference>
<proteinExistence type="predicted"/>
<organism evidence="2 3">
    <name type="scientific">Acaromyces ingoldii</name>
    <dbReference type="NCBI Taxonomy" id="215250"/>
    <lineage>
        <taxon>Eukaryota</taxon>
        <taxon>Fungi</taxon>
        <taxon>Dikarya</taxon>
        <taxon>Basidiomycota</taxon>
        <taxon>Ustilaginomycotina</taxon>
        <taxon>Exobasidiomycetes</taxon>
        <taxon>Exobasidiales</taxon>
        <taxon>Cryptobasidiaceae</taxon>
        <taxon>Acaromyces</taxon>
    </lineage>
</organism>
<dbReference type="AlphaFoldDB" id="A0A316YSQ2"/>
<sequence length="385" mass="42208">MPLFKSKKSKPSLAAPAPYDNSGAWPAGGPDRGPNELHAAPHHLPPPAGAATHARAGLANDEIQTDEELPNKPYKYAPELSKTGINVGGLPVNVFGLSELTPSTSRALRPRVPDVAVVIHMHGRGGSADNEERIVRHLWDCVNRSKAHTQRQRLPLGDQAGGDQREFLLVSFDARNHGHRLTDAVGQKGWKQGNKRHALDLYSMIRGTAQDVSHLVDMLPSYLFPQSDREVVQWCVTGKSLGGHAAWHVLANDPRVTVGVPFIGCPSYANLLADRTKTSFVTNGPPYVPHALAQLVRQTDPASRPYWEHDARVNPFYGKKICICSGANDKLVPWRCSREFVENLVVGPTQRPSDGLKVVLVEGAGHEVTEGMIEEAGEWIYAWMR</sequence>
<evidence type="ECO:0000313" key="2">
    <source>
        <dbReference type="EMBL" id="PWN92056.1"/>
    </source>
</evidence>
<keyword evidence="3" id="KW-1185">Reference proteome</keyword>
<name>A0A316YSQ2_9BASI</name>
<dbReference type="InParanoid" id="A0A316YSQ2"/>
<dbReference type="Gene3D" id="3.40.50.1820">
    <property type="entry name" value="alpha/beta hydrolase"/>
    <property type="match status" value="1"/>
</dbReference>
<gene>
    <name evidence="2" type="ORF">FA10DRAFT_265862</name>
</gene>
<dbReference type="InterPro" id="IPR029058">
    <property type="entry name" value="AB_hydrolase_fold"/>
</dbReference>